<accession>A0ABS1D8X2</accession>
<name>A0ABS1D8X2_9PROT</name>
<sequence>METIMPITVPQVLATLPSVPANPRAPRTGTIHIHDSTLAVWEEGPVSPGPGSDSEKQVIERVMRPLCRKLASLGWHVGVDPEIRKNYPCLSRSRRAGRKGDLQLKIEATPRKLSVTLFQDVANVENRHGGYYDFDKLERMPYLLRLQALSTIRALVGFLQARHGYALKPEAPTTRDVREGRVSADAFVAHDYATNWHTDPALGRPRLANPTDNRGADGSEIAQGQTVWYPDRHGRWQRARAFYALNNMWWLSANARHITKRACFELHTTPPADPRRKAIIREVRNAQERALNRAVRAMDFTRAEAIRKHIFGTEQLYRIWSRKRGAWYGPNCSGYYGSANDAGLYRRAEAERATGRCDYLSAIPVAA</sequence>
<reference evidence="2 3" key="1">
    <citation type="journal article" date="2020" name="Microorganisms">
        <title>Osmotic Adaptation and Compatible Solute Biosynthesis of Phototrophic Bacteria as Revealed from Genome Analyses.</title>
        <authorList>
            <person name="Imhoff J.F."/>
            <person name="Rahn T."/>
            <person name="Kunzel S."/>
            <person name="Keller A."/>
            <person name="Neulinger S.C."/>
        </authorList>
    </citation>
    <scope>NUCLEOTIDE SEQUENCE [LARGE SCALE GENOMIC DNA]</scope>
    <source>
        <strain evidence="2 3">DSM 9895</strain>
    </source>
</reference>
<dbReference type="EMBL" id="NRRL01000001">
    <property type="protein sequence ID" value="MBK1666572.1"/>
    <property type="molecule type" value="Genomic_DNA"/>
</dbReference>
<evidence type="ECO:0000313" key="3">
    <source>
        <dbReference type="Proteomes" id="UP001296873"/>
    </source>
</evidence>
<keyword evidence="3" id="KW-1185">Reference proteome</keyword>
<gene>
    <name evidence="2" type="ORF">CKO28_00760</name>
</gene>
<proteinExistence type="predicted"/>
<comment type="caution">
    <text evidence="2">The sequence shown here is derived from an EMBL/GenBank/DDBJ whole genome shotgun (WGS) entry which is preliminary data.</text>
</comment>
<evidence type="ECO:0000313" key="2">
    <source>
        <dbReference type="EMBL" id="MBK1666572.1"/>
    </source>
</evidence>
<dbReference type="Proteomes" id="UP001296873">
    <property type="component" value="Unassembled WGS sequence"/>
</dbReference>
<evidence type="ECO:0000256" key="1">
    <source>
        <dbReference type="SAM" id="MobiDB-lite"/>
    </source>
</evidence>
<protein>
    <submittedName>
        <fullName evidence="2">Uncharacterized protein</fullName>
    </submittedName>
</protein>
<organism evidence="2 3">
    <name type="scientific">Rhodovibrio sodomensis</name>
    <dbReference type="NCBI Taxonomy" id="1088"/>
    <lineage>
        <taxon>Bacteria</taxon>
        <taxon>Pseudomonadati</taxon>
        <taxon>Pseudomonadota</taxon>
        <taxon>Alphaproteobacteria</taxon>
        <taxon>Rhodospirillales</taxon>
        <taxon>Rhodovibrionaceae</taxon>
        <taxon>Rhodovibrio</taxon>
    </lineage>
</organism>
<feature type="region of interest" description="Disordered" evidence="1">
    <location>
        <begin position="201"/>
        <end position="220"/>
    </location>
</feature>